<evidence type="ECO:0000256" key="10">
    <source>
        <dbReference type="ARBA" id="ARBA00023170"/>
    </source>
</evidence>
<keyword evidence="6" id="KW-0770">Synapse</keyword>
<keyword evidence="5 15" id="KW-1133">Transmembrane helix</keyword>
<keyword evidence="3" id="KW-1003">Cell membrane</keyword>
<feature type="transmembrane region" description="Helical" evidence="15">
    <location>
        <begin position="220"/>
        <end position="243"/>
    </location>
</feature>
<dbReference type="PRINTS" id="PR00252">
    <property type="entry name" value="NRIONCHANNEL"/>
</dbReference>
<keyword evidence="10" id="KW-0675">Receptor</keyword>
<evidence type="ECO:0000256" key="14">
    <source>
        <dbReference type="ARBA" id="ARBA00034099"/>
    </source>
</evidence>
<dbReference type="WBParaSite" id="maker-uti_cns_0009777-snap-gene-0.5-mRNA-1">
    <property type="protein sequence ID" value="maker-uti_cns_0009777-snap-gene-0.5-mRNA-1"/>
    <property type="gene ID" value="maker-uti_cns_0009777-snap-gene-0.5"/>
</dbReference>
<keyword evidence="2 15" id="KW-0813">Transport</keyword>
<dbReference type="GO" id="GO:0045211">
    <property type="term" value="C:postsynaptic membrane"/>
    <property type="evidence" value="ECO:0007669"/>
    <property type="project" value="InterPro"/>
</dbReference>
<evidence type="ECO:0000256" key="6">
    <source>
        <dbReference type="ARBA" id="ARBA00023018"/>
    </source>
</evidence>
<dbReference type="CDD" id="cd19064">
    <property type="entry name" value="LGIC_TM_nAChR"/>
    <property type="match status" value="1"/>
</dbReference>
<organism evidence="18 19">
    <name type="scientific">Macrostomum lignano</name>
    <dbReference type="NCBI Taxonomy" id="282301"/>
    <lineage>
        <taxon>Eukaryota</taxon>
        <taxon>Metazoa</taxon>
        <taxon>Spiralia</taxon>
        <taxon>Lophotrochozoa</taxon>
        <taxon>Platyhelminthes</taxon>
        <taxon>Rhabditophora</taxon>
        <taxon>Macrostomorpha</taxon>
        <taxon>Macrostomida</taxon>
        <taxon>Macrostomidae</taxon>
        <taxon>Macrostomum</taxon>
    </lineage>
</organism>
<dbReference type="PRINTS" id="PR00254">
    <property type="entry name" value="NICOTINICR"/>
</dbReference>
<name>A0A1I8I4N6_9PLAT</name>
<dbReference type="PANTHER" id="PTHR18945">
    <property type="entry name" value="NEUROTRANSMITTER GATED ION CHANNEL"/>
    <property type="match status" value="1"/>
</dbReference>
<protein>
    <submittedName>
        <fullName evidence="19">Neur_chan_LBD domain-containing protein</fullName>
    </submittedName>
</protein>
<dbReference type="InterPro" id="IPR002394">
    <property type="entry name" value="Nicotinic_acetylcholine_rcpt"/>
</dbReference>
<keyword evidence="7 15" id="KW-0406">Ion transport</keyword>
<proteinExistence type="inferred from homology"/>
<keyword evidence="8 15" id="KW-0472">Membrane</keyword>
<comment type="similarity">
    <text evidence="1">Belongs to the ligand-gated ion channel (TC 1.A.9) family. Acetylcholine receptor (TC 1.A.9.1) subfamily.</text>
</comment>
<dbReference type="PROSITE" id="PS00236">
    <property type="entry name" value="NEUROTR_ION_CHANNEL"/>
    <property type="match status" value="1"/>
</dbReference>
<evidence type="ECO:0000256" key="5">
    <source>
        <dbReference type="ARBA" id="ARBA00022989"/>
    </source>
</evidence>
<dbReference type="Proteomes" id="UP000095280">
    <property type="component" value="Unplaced"/>
</dbReference>
<dbReference type="InterPro" id="IPR036734">
    <property type="entry name" value="Neur_chan_lig-bd_sf"/>
</dbReference>
<dbReference type="GO" id="GO:0022848">
    <property type="term" value="F:acetylcholine-gated monoatomic cation-selective channel activity"/>
    <property type="evidence" value="ECO:0007669"/>
    <property type="project" value="InterPro"/>
</dbReference>
<feature type="domain" description="Neurotransmitter-gated ion-channel transmembrane" evidence="17">
    <location>
        <begin position="226"/>
        <end position="345"/>
    </location>
</feature>
<keyword evidence="11" id="KW-0325">Glycoprotein</keyword>
<evidence type="ECO:0000256" key="7">
    <source>
        <dbReference type="ARBA" id="ARBA00023065"/>
    </source>
</evidence>
<dbReference type="Pfam" id="PF02931">
    <property type="entry name" value="Neur_chan_LBD"/>
    <property type="match status" value="1"/>
</dbReference>
<keyword evidence="13 15" id="KW-0407">Ion channel</keyword>
<dbReference type="AlphaFoldDB" id="A0A1I8I4N6"/>
<keyword evidence="12" id="KW-1071">Ligand-gated ion channel</keyword>
<reference evidence="19" key="1">
    <citation type="submission" date="2016-11" db="UniProtKB">
        <authorList>
            <consortium name="WormBaseParasite"/>
        </authorList>
    </citation>
    <scope>IDENTIFICATION</scope>
</reference>
<evidence type="ECO:0000256" key="3">
    <source>
        <dbReference type="ARBA" id="ARBA00022475"/>
    </source>
</evidence>
<evidence type="ECO:0000256" key="8">
    <source>
        <dbReference type="ARBA" id="ARBA00023136"/>
    </source>
</evidence>
<dbReference type="InterPro" id="IPR036719">
    <property type="entry name" value="Neuro-gated_channel_TM_sf"/>
</dbReference>
<dbReference type="InterPro" id="IPR038050">
    <property type="entry name" value="Neuro_actylchol_rec"/>
</dbReference>
<evidence type="ECO:0000259" key="17">
    <source>
        <dbReference type="Pfam" id="PF02932"/>
    </source>
</evidence>
<evidence type="ECO:0000256" key="15">
    <source>
        <dbReference type="RuleBase" id="RU000687"/>
    </source>
</evidence>
<evidence type="ECO:0000256" key="2">
    <source>
        <dbReference type="ARBA" id="ARBA00022448"/>
    </source>
</evidence>
<dbReference type="Gene3D" id="1.20.58.390">
    <property type="entry name" value="Neurotransmitter-gated ion-channel transmembrane domain"/>
    <property type="match status" value="1"/>
</dbReference>
<dbReference type="Pfam" id="PF02932">
    <property type="entry name" value="Neur_chan_memb"/>
    <property type="match status" value="1"/>
</dbReference>
<dbReference type="SUPFAM" id="SSF90112">
    <property type="entry name" value="Neurotransmitter-gated ion-channel transmembrane pore"/>
    <property type="match status" value="1"/>
</dbReference>
<dbReference type="InterPro" id="IPR018000">
    <property type="entry name" value="Neurotransmitter_ion_chnl_CS"/>
</dbReference>
<comment type="subcellular location">
    <subcellularLocation>
        <location evidence="14">Synaptic cell membrane</location>
        <topology evidence="14">Multi-pass membrane protein</topology>
    </subcellularLocation>
</comment>
<dbReference type="SUPFAM" id="SSF63712">
    <property type="entry name" value="Nicotinic receptor ligand binding domain-like"/>
    <property type="match status" value="1"/>
</dbReference>
<feature type="transmembrane region" description="Helical" evidence="15">
    <location>
        <begin position="285"/>
        <end position="308"/>
    </location>
</feature>
<keyword evidence="4 15" id="KW-0812">Transmembrane</keyword>
<evidence type="ECO:0000256" key="4">
    <source>
        <dbReference type="ARBA" id="ARBA00022692"/>
    </source>
</evidence>
<evidence type="ECO:0000313" key="19">
    <source>
        <dbReference type="WBParaSite" id="maker-uti_cns_0009777-snap-gene-0.5-mRNA-1"/>
    </source>
</evidence>
<evidence type="ECO:0000256" key="1">
    <source>
        <dbReference type="ARBA" id="ARBA00009237"/>
    </source>
</evidence>
<comment type="caution">
    <text evidence="15">Lacks conserved residue(s) required for the propagation of feature annotation.</text>
</comment>
<dbReference type="Gene3D" id="2.70.170.10">
    <property type="entry name" value="Neurotransmitter-gated ion-channel ligand-binding domain"/>
    <property type="match status" value="1"/>
</dbReference>
<evidence type="ECO:0000256" key="12">
    <source>
        <dbReference type="ARBA" id="ARBA00023286"/>
    </source>
</evidence>
<accession>A0A1I8I4N6</accession>
<keyword evidence="18" id="KW-1185">Reference proteome</keyword>
<evidence type="ECO:0000256" key="11">
    <source>
        <dbReference type="ARBA" id="ARBA00023180"/>
    </source>
</evidence>
<evidence type="ECO:0000256" key="9">
    <source>
        <dbReference type="ARBA" id="ARBA00023157"/>
    </source>
</evidence>
<sequence length="353" mass="40390">LGACPTPNPQSLTQLNERGLSTRTNNFHCQDEKNQIVTLNMWVFQQWHDPNFIWDPASYDNIRVMHIPSEQIWTPDLVLYNNAGGDWDLRSSANKVSVFSDGTVQWKPPIIFKSQCDIDVEFFPFDTQNCTLKLGTWTHNGFLIDLRHVAQMEEALLNRRVNFDNCQAFIDYAVDLSQFVENGEWDILEASARRNIAKYRCCPEPYLDLTFSLRIRRKTLFYGVNLICPCLAISFLTVLVFYLPGSSGEKMSLSVNILVSLTVFFWLIFDICPPTSRVVPLILKYLLFTMALVTLSVMATVVVINVHWRSPDGSVMAPWVRRVFFRALPRLLLIRMPPALAAEAETEAAEAEL</sequence>
<dbReference type="FunFam" id="2.70.170.10:FF:000016">
    <property type="entry name" value="Nicotinic acetylcholine receptor subunit"/>
    <property type="match status" value="1"/>
</dbReference>
<feature type="transmembrane region" description="Helical" evidence="15">
    <location>
        <begin position="255"/>
        <end position="273"/>
    </location>
</feature>
<dbReference type="FunFam" id="1.20.58.390:FF:000001">
    <property type="entry name" value="Neuronal nicotinic acetylcholine receptor subunit 3"/>
    <property type="match status" value="1"/>
</dbReference>
<dbReference type="InterPro" id="IPR006201">
    <property type="entry name" value="Neur_channel"/>
</dbReference>
<feature type="domain" description="Neurotransmitter-gated ion-channel ligand-binding" evidence="16">
    <location>
        <begin position="26"/>
        <end position="219"/>
    </location>
</feature>
<evidence type="ECO:0000256" key="13">
    <source>
        <dbReference type="ARBA" id="ARBA00023303"/>
    </source>
</evidence>
<dbReference type="InterPro" id="IPR006029">
    <property type="entry name" value="Neurotrans-gated_channel_TM"/>
</dbReference>
<evidence type="ECO:0000259" key="16">
    <source>
        <dbReference type="Pfam" id="PF02931"/>
    </source>
</evidence>
<evidence type="ECO:0000313" key="18">
    <source>
        <dbReference type="Proteomes" id="UP000095280"/>
    </source>
</evidence>
<dbReference type="GO" id="GO:0004888">
    <property type="term" value="F:transmembrane signaling receptor activity"/>
    <property type="evidence" value="ECO:0007669"/>
    <property type="project" value="InterPro"/>
</dbReference>
<keyword evidence="9" id="KW-1015">Disulfide bond</keyword>
<dbReference type="InterPro" id="IPR006202">
    <property type="entry name" value="Neur_chan_lig-bd"/>
</dbReference>